<protein>
    <submittedName>
        <fullName evidence="1">Uncharacterized protein</fullName>
    </submittedName>
</protein>
<gene>
    <name evidence="1" type="ORF">NDU88_002048</name>
</gene>
<evidence type="ECO:0000313" key="1">
    <source>
        <dbReference type="EMBL" id="KAJ1149233.1"/>
    </source>
</evidence>
<organism evidence="1 2">
    <name type="scientific">Pleurodeles waltl</name>
    <name type="common">Iberian ribbed newt</name>
    <dbReference type="NCBI Taxonomy" id="8319"/>
    <lineage>
        <taxon>Eukaryota</taxon>
        <taxon>Metazoa</taxon>
        <taxon>Chordata</taxon>
        <taxon>Craniata</taxon>
        <taxon>Vertebrata</taxon>
        <taxon>Euteleostomi</taxon>
        <taxon>Amphibia</taxon>
        <taxon>Batrachia</taxon>
        <taxon>Caudata</taxon>
        <taxon>Salamandroidea</taxon>
        <taxon>Salamandridae</taxon>
        <taxon>Pleurodelinae</taxon>
        <taxon>Pleurodeles</taxon>
    </lineage>
</organism>
<dbReference type="AlphaFoldDB" id="A0AAV7RED6"/>
<name>A0AAV7RED6_PLEWA</name>
<accession>A0AAV7RED6</accession>
<sequence length="78" mass="8408">MGDNPLEVTLLALEAHGLPGTVGPEERICHTHYLPQLTQRNRAYKRLTAPSLPQIGTAAGGAAQMGMTVKDSWLRVLS</sequence>
<proteinExistence type="predicted"/>
<evidence type="ECO:0000313" key="2">
    <source>
        <dbReference type="Proteomes" id="UP001066276"/>
    </source>
</evidence>
<reference evidence="1" key="1">
    <citation type="journal article" date="2022" name="bioRxiv">
        <title>Sequencing and chromosome-scale assembly of the giantPleurodeles waltlgenome.</title>
        <authorList>
            <person name="Brown T."/>
            <person name="Elewa A."/>
            <person name="Iarovenko S."/>
            <person name="Subramanian E."/>
            <person name="Araus A.J."/>
            <person name="Petzold A."/>
            <person name="Susuki M."/>
            <person name="Suzuki K.-i.T."/>
            <person name="Hayashi T."/>
            <person name="Toyoda A."/>
            <person name="Oliveira C."/>
            <person name="Osipova E."/>
            <person name="Leigh N.D."/>
            <person name="Simon A."/>
            <person name="Yun M.H."/>
        </authorList>
    </citation>
    <scope>NUCLEOTIDE SEQUENCE</scope>
    <source>
        <strain evidence="1">20211129_DDA</strain>
        <tissue evidence="1">Liver</tissue>
    </source>
</reference>
<dbReference type="Proteomes" id="UP001066276">
    <property type="component" value="Chromosome 5"/>
</dbReference>
<comment type="caution">
    <text evidence="1">The sequence shown here is derived from an EMBL/GenBank/DDBJ whole genome shotgun (WGS) entry which is preliminary data.</text>
</comment>
<keyword evidence="2" id="KW-1185">Reference proteome</keyword>
<dbReference type="EMBL" id="JANPWB010000009">
    <property type="protein sequence ID" value="KAJ1149233.1"/>
    <property type="molecule type" value="Genomic_DNA"/>
</dbReference>